<dbReference type="GO" id="GO:0016491">
    <property type="term" value="F:oxidoreductase activity"/>
    <property type="evidence" value="ECO:0007669"/>
    <property type="project" value="InterPro"/>
</dbReference>
<comment type="cofactor">
    <cofactor evidence="1">
        <name>FAD</name>
        <dbReference type="ChEBI" id="CHEBI:57692"/>
    </cofactor>
</comment>
<dbReference type="AlphaFoldDB" id="A0A932GP71"/>
<evidence type="ECO:0000259" key="5">
    <source>
        <dbReference type="Pfam" id="PF07992"/>
    </source>
</evidence>
<dbReference type="Pfam" id="PF18267">
    <property type="entry name" value="Rubredoxin_C"/>
    <property type="match status" value="1"/>
</dbReference>
<evidence type="ECO:0000313" key="8">
    <source>
        <dbReference type="Proteomes" id="UP000741360"/>
    </source>
</evidence>
<proteinExistence type="inferred from homology"/>
<feature type="domain" description="NADH-rubredoxin oxidoreductase C-terminal" evidence="6">
    <location>
        <begin position="321"/>
        <end position="387"/>
    </location>
</feature>
<comment type="caution">
    <text evidence="7">The sequence shown here is derived from an EMBL/GenBank/DDBJ whole genome shotgun (WGS) entry which is preliminary data.</text>
</comment>
<dbReference type="Pfam" id="PF07992">
    <property type="entry name" value="Pyr_redox_2"/>
    <property type="match status" value="1"/>
</dbReference>
<protein>
    <submittedName>
        <fullName evidence="7">NAD(P)/FAD-dependent oxidoreductase</fullName>
    </submittedName>
</protein>
<gene>
    <name evidence="7" type="ORF">HYY65_05180</name>
</gene>
<comment type="similarity">
    <text evidence="2">Belongs to the FAD-dependent oxidoreductase family.</text>
</comment>
<evidence type="ECO:0000256" key="3">
    <source>
        <dbReference type="ARBA" id="ARBA00022630"/>
    </source>
</evidence>
<name>A0A932GP71_UNCTE</name>
<keyword evidence="4" id="KW-0274">FAD</keyword>
<dbReference type="Proteomes" id="UP000741360">
    <property type="component" value="Unassembled WGS sequence"/>
</dbReference>
<evidence type="ECO:0000256" key="4">
    <source>
        <dbReference type="ARBA" id="ARBA00022827"/>
    </source>
</evidence>
<dbReference type="EMBL" id="JACPSX010000094">
    <property type="protein sequence ID" value="MBI3014450.1"/>
    <property type="molecule type" value="Genomic_DNA"/>
</dbReference>
<dbReference type="PRINTS" id="PR00368">
    <property type="entry name" value="FADPNR"/>
</dbReference>
<dbReference type="PRINTS" id="PR00469">
    <property type="entry name" value="PNDRDTASEII"/>
</dbReference>
<evidence type="ECO:0000313" key="7">
    <source>
        <dbReference type="EMBL" id="MBI3014450.1"/>
    </source>
</evidence>
<dbReference type="InterPro" id="IPR041575">
    <property type="entry name" value="Rubredoxin_C"/>
</dbReference>
<reference evidence="7" key="1">
    <citation type="submission" date="2020-07" db="EMBL/GenBank/DDBJ databases">
        <title>Huge and variable diversity of episymbiotic CPR bacteria and DPANN archaea in groundwater ecosystems.</title>
        <authorList>
            <person name="He C.Y."/>
            <person name="Keren R."/>
            <person name="Whittaker M."/>
            <person name="Farag I.F."/>
            <person name="Doudna J."/>
            <person name="Cate J.H.D."/>
            <person name="Banfield J.F."/>
        </authorList>
    </citation>
    <scope>NUCLEOTIDE SEQUENCE</scope>
    <source>
        <strain evidence="7">NC_groundwater_717_Ag_S-0.2um_59_8</strain>
    </source>
</reference>
<accession>A0A932GP71</accession>
<dbReference type="PANTHER" id="PTHR43429">
    <property type="entry name" value="PYRIDINE NUCLEOTIDE-DISULFIDE OXIDOREDUCTASE DOMAIN-CONTAINING"/>
    <property type="match status" value="1"/>
</dbReference>
<dbReference type="InterPro" id="IPR016156">
    <property type="entry name" value="FAD/NAD-linked_Rdtase_dimer_sf"/>
</dbReference>
<dbReference type="InterPro" id="IPR036188">
    <property type="entry name" value="FAD/NAD-bd_sf"/>
</dbReference>
<evidence type="ECO:0000259" key="6">
    <source>
        <dbReference type="Pfam" id="PF18267"/>
    </source>
</evidence>
<dbReference type="InterPro" id="IPR050260">
    <property type="entry name" value="FAD-bd_OxRdtase"/>
</dbReference>
<dbReference type="SUPFAM" id="SSF51905">
    <property type="entry name" value="FAD/NAD(P)-binding domain"/>
    <property type="match status" value="2"/>
</dbReference>
<organism evidence="7 8">
    <name type="scientific">Tectimicrobiota bacterium</name>
    <dbReference type="NCBI Taxonomy" id="2528274"/>
    <lineage>
        <taxon>Bacteria</taxon>
        <taxon>Pseudomonadati</taxon>
        <taxon>Nitrospinota/Tectimicrobiota group</taxon>
        <taxon>Candidatus Tectimicrobiota</taxon>
    </lineage>
</organism>
<dbReference type="InterPro" id="IPR023753">
    <property type="entry name" value="FAD/NAD-binding_dom"/>
</dbReference>
<keyword evidence="3" id="KW-0285">Flavoprotein</keyword>
<dbReference type="Gene3D" id="3.30.390.30">
    <property type="match status" value="1"/>
</dbReference>
<evidence type="ECO:0000256" key="1">
    <source>
        <dbReference type="ARBA" id="ARBA00001974"/>
    </source>
</evidence>
<feature type="domain" description="FAD/NAD(P)-binding" evidence="5">
    <location>
        <begin position="1"/>
        <end position="287"/>
    </location>
</feature>
<dbReference type="PANTHER" id="PTHR43429:SF3">
    <property type="entry name" value="NITRITE REDUCTASE [NAD(P)H]"/>
    <property type="match status" value="1"/>
</dbReference>
<evidence type="ECO:0000256" key="2">
    <source>
        <dbReference type="ARBA" id="ARBA00006442"/>
    </source>
</evidence>
<dbReference type="Gene3D" id="3.50.50.60">
    <property type="entry name" value="FAD/NAD(P)-binding domain"/>
    <property type="match status" value="2"/>
</dbReference>
<sequence length="420" mass="45850">MKYVIVGNSFAAVFAVEAIRKVDNQGSILIISDEARHTYSRAMIHEYLADLVDDRFLDLRNRDFYERLGVETLLGQAVTRIEPEKKLVWTDGRSTSYEKLLLAVGGSPIVPPGIEGLDHYADVYRFTTFRDCIELRKAADRTDSVVVLGGGLIGLQCAEGLARLGKKVHVVELMSHILPLALDGTAAAMVRREMEAVGVRFYTEDTVAALKGNRRQIQGVVLKSGSEIDCGAFVLAIGVRPNMTLTKGTSIRGDRGILVDEHMETSVPGVYAAGDCAQAVERLSGKPMPIPIIPVASEQGEVAGYNMAGVRRAYPGGLSLNALQFGSLPIISYGQVGNGDGAEVVRLLDERREVYKKVILKGGKIVGALFVRDIGRAGLFRHLIQEGISVEPFKDVLLAEDFGYAHLPRDLRDRLFTVPQ</sequence>